<dbReference type="GO" id="GO:0003677">
    <property type="term" value="F:DNA binding"/>
    <property type="evidence" value="ECO:0007669"/>
    <property type="project" value="UniProtKB-KW"/>
</dbReference>
<evidence type="ECO:0000313" key="14">
    <source>
        <dbReference type="Proteomes" id="UP000198501"/>
    </source>
</evidence>
<reference evidence="13 14" key="2">
    <citation type="submission" date="2016-10" db="EMBL/GenBank/DDBJ databases">
        <authorList>
            <person name="de Groot N.N."/>
        </authorList>
    </citation>
    <scope>NUCLEOTIDE SEQUENCE [LARGE SCALE GENOMIC DNA]</scope>
    <source>
        <strain evidence="13 14">DSM 23406</strain>
    </source>
</reference>
<dbReference type="InterPro" id="IPR011794">
    <property type="entry name" value="MerR"/>
</dbReference>
<keyword evidence="8" id="KW-0010">Activator</keyword>
<sequence>MVTLIRYKVSKQKVSKVIDNVSKRTISMLAKELSVNVETIRFYERKGLIKQPPKPMQGYRHYPKETVNRIHFIKRSQELGFTLNEIEGLLALNDSPCSKVQELANKKLIAVQKKMADLLLLEHALEEHLGQCQNNDDDSHCPIIDSLQPK</sequence>
<keyword evidence="6" id="KW-0805">Transcription regulation</keyword>
<dbReference type="EMBL" id="FNAL01000009">
    <property type="protein sequence ID" value="SDD82595.1"/>
    <property type="molecule type" value="Genomic_DNA"/>
</dbReference>
<keyword evidence="9" id="KW-0804">Transcription</keyword>
<proteinExistence type="predicted"/>
<dbReference type="AlphaFoldDB" id="A0A1G6XYX6"/>
<evidence type="ECO:0000256" key="5">
    <source>
        <dbReference type="ARBA" id="ARBA00022914"/>
    </source>
</evidence>
<dbReference type="PROSITE" id="PS50937">
    <property type="entry name" value="HTH_MERR_2"/>
    <property type="match status" value="1"/>
</dbReference>
<evidence type="ECO:0000313" key="12">
    <source>
        <dbReference type="EMBL" id="GLR29929.1"/>
    </source>
</evidence>
<reference evidence="12" key="4">
    <citation type="submission" date="2023-01" db="EMBL/GenBank/DDBJ databases">
        <title>Draft genome sequence of Psychrobacter pacificensis strain NBRC 103191.</title>
        <authorList>
            <person name="Sun Q."/>
            <person name="Mori K."/>
        </authorList>
    </citation>
    <scope>NUCLEOTIDE SEQUENCE</scope>
    <source>
        <strain evidence="12">NBRC 103191</strain>
    </source>
</reference>
<keyword evidence="2" id="KW-0475">Mercuric resistance</keyword>
<evidence type="ECO:0000256" key="6">
    <source>
        <dbReference type="ARBA" id="ARBA00023015"/>
    </source>
</evidence>
<dbReference type="GeneID" id="84622504"/>
<evidence type="ECO:0000256" key="4">
    <source>
        <dbReference type="ARBA" id="ARBA00022723"/>
    </source>
</evidence>
<protein>
    <recommendedName>
        <fullName evidence="1">Mercuric resistance operon regulatory protein</fullName>
    </recommendedName>
</protein>
<evidence type="ECO:0000256" key="9">
    <source>
        <dbReference type="ARBA" id="ARBA00023163"/>
    </source>
</evidence>
<dbReference type="RefSeq" id="WP_008110844.1">
    <property type="nucleotide sequence ID" value="NZ_CAJHAM010000009.1"/>
</dbReference>
<dbReference type="InterPro" id="IPR047057">
    <property type="entry name" value="MerR_fam"/>
</dbReference>
<keyword evidence="15" id="KW-1185">Reference proteome</keyword>
<evidence type="ECO:0000256" key="1">
    <source>
        <dbReference type="ARBA" id="ARBA00017146"/>
    </source>
</evidence>
<dbReference type="PROSITE" id="PS00552">
    <property type="entry name" value="HTH_MERR_1"/>
    <property type="match status" value="1"/>
</dbReference>
<dbReference type="SUPFAM" id="SSF46955">
    <property type="entry name" value="Putative DNA-binding domain"/>
    <property type="match status" value="1"/>
</dbReference>
<evidence type="ECO:0000259" key="11">
    <source>
        <dbReference type="PROSITE" id="PS50937"/>
    </source>
</evidence>
<keyword evidence="4" id="KW-0479">Metal-binding</keyword>
<comment type="function">
    <text evidence="10">Mediates the mercuric-dependent induction of mercury resistance operon. In the absence of mercury MerR represses transcription by binding tightly to the mer operator region; when mercury is present the dimeric complex binds a single ion and becomes a potent transcriptional activator, while remaining bound to the mer site.</text>
</comment>
<dbReference type="PRINTS" id="PR00040">
    <property type="entry name" value="HTHMERR"/>
</dbReference>
<dbReference type="GO" id="GO:0046689">
    <property type="term" value="P:response to mercury ion"/>
    <property type="evidence" value="ECO:0007669"/>
    <property type="project" value="UniProtKB-KW"/>
</dbReference>
<name>A0A1G6XYX6_9GAMM</name>
<dbReference type="CDD" id="cd04783">
    <property type="entry name" value="HTH_MerR1"/>
    <property type="match status" value="1"/>
</dbReference>
<dbReference type="EMBL" id="BSOK01000059">
    <property type="protein sequence ID" value="GLR29929.1"/>
    <property type="molecule type" value="Genomic_DNA"/>
</dbReference>
<evidence type="ECO:0000256" key="2">
    <source>
        <dbReference type="ARBA" id="ARBA00022466"/>
    </source>
</evidence>
<reference evidence="15" key="3">
    <citation type="journal article" date="2019" name="Int. J. Syst. Evol. Microbiol.">
        <title>The Global Catalogue of Microorganisms (GCM) 10K type strain sequencing project: providing services to taxonomists for standard genome sequencing and annotation.</title>
        <authorList>
            <consortium name="The Broad Institute Genomics Platform"/>
            <consortium name="The Broad Institute Genome Sequencing Center for Infectious Disease"/>
            <person name="Wu L."/>
            <person name="Ma J."/>
        </authorList>
    </citation>
    <scope>NUCLEOTIDE SEQUENCE [LARGE SCALE GENOMIC DNA]</scope>
    <source>
        <strain evidence="15">NBRC 103191</strain>
    </source>
</reference>
<dbReference type="PANTHER" id="PTHR30204">
    <property type="entry name" value="REDOX-CYCLING DRUG-SENSING TRANSCRIPTIONAL ACTIVATOR SOXR"/>
    <property type="match status" value="1"/>
</dbReference>
<dbReference type="Gene3D" id="1.10.1660.10">
    <property type="match status" value="1"/>
</dbReference>
<feature type="domain" description="HTH merR-type" evidence="11">
    <location>
        <begin position="25"/>
        <end position="92"/>
    </location>
</feature>
<organism evidence="13 14">
    <name type="scientific">Psychrobacter pacificensis</name>
    <dbReference type="NCBI Taxonomy" id="112002"/>
    <lineage>
        <taxon>Bacteria</taxon>
        <taxon>Pseudomonadati</taxon>
        <taxon>Pseudomonadota</taxon>
        <taxon>Gammaproteobacteria</taxon>
        <taxon>Moraxellales</taxon>
        <taxon>Moraxellaceae</taxon>
        <taxon>Psychrobacter</taxon>
    </lineage>
</organism>
<evidence type="ECO:0000256" key="10">
    <source>
        <dbReference type="ARBA" id="ARBA00024874"/>
    </source>
</evidence>
<keyword evidence="7" id="KW-0238">DNA-binding</keyword>
<reference evidence="12" key="1">
    <citation type="journal article" date="2014" name="Int. J. Syst. Evol. Microbiol.">
        <title>Complete genome of a new Firmicutes species belonging to the dominant human colonic microbiota ('Ruminococcus bicirculans') reveals two chromosomes and a selective capacity to utilize plant glucans.</title>
        <authorList>
            <consortium name="NISC Comparative Sequencing Program"/>
            <person name="Wegmann U."/>
            <person name="Louis P."/>
            <person name="Goesmann A."/>
            <person name="Henrissat B."/>
            <person name="Duncan S.H."/>
            <person name="Flint H.J."/>
        </authorList>
    </citation>
    <scope>NUCLEOTIDE SEQUENCE</scope>
    <source>
        <strain evidence="12">NBRC 103191</strain>
    </source>
</reference>
<dbReference type="InterPro" id="IPR009061">
    <property type="entry name" value="DNA-bd_dom_put_sf"/>
</dbReference>
<evidence type="ECO:0000313" key="15">
    <source>
        <dbReference type="Proteomes" id="UP001156645"/>
    </source>
</evidence>
<accession>A0A1G6XYX6</accession>
<dbReference type="Proteomes" id="UP001156645">
    <property type="component" value="Unassembled WGS sequence"/>
</dbReference>
<keyword evidence="5" id="KW-0476">Mercury</keyword>
<gene>
    <name evidence="12" type="primary">merR_2</name>
    <name evidence="12" type="ORF">GCM10007915_21680</name>
    <name evidence="13" type="ORF">SAMN05660405_01490</name>
</gene>
<dbReference type="NCBIfam" id="TIGR02051">
    <property type="entry name" value="MerR"/>
    <property type="match status" value="1"/>
</dbReference>
<evidence type="ECO:0000256" key="3">
    <source>
        <dbReference type="ARBA" id="ARBA00022491"/>
    </source>
</evidence>
<keyword evidence="3" id="KW-0678">Repressor</keyword>
<dbReference type="GO" id="GO:0003700">
    <property type="term" value="F:DNA-binding transcription factor activity"/>
    <property type="evidence" value="ECO:0007669"/>
    <property type="project" value="InterPro"/>
</dbReference>
<evidence type="ECO:0000256" key="8">
    <source>
        <dbReference type="ARBA" id="ARBA00023159"/>
    </source>
</evidence>
<dbReference type="SMART" id="SM00422">
    <property type="entry name" value="HTH_MERR"/>
    <property type="match status" value="1"/>
</dbReference>
<dbReference type="Proteomes" id="UP000198501">
    <property type="component" value="Unassembled WGS sequence"/>
</dbReference>
<evidence type="ECO:0000313" key="13">
    <source>
        <dbReference type="EMBL" id="SDD82595.1"/>
    </source>
</evidence>
<dbReference type="Pfam" id="PF13411">
    <property type="entry name" value="MerR_1"/>
    <property type="match status" value="1"/>
</dbReference>
<dbReference type="PANTHER" id="PTHR30204:SF69">
    <property type="entry name" value="MERR-FAMILY TRANSCRIPTIONAL REGULATOR"/>
    <property type="match status" value="1"/>
</dbReference>
<dbReference type="GO" id="GO:0045340">
    <property type="term" value="F:mercury ion binding"/>
    <property type="evidence" value="ECO:0007669"/>
    <property type="project" value="InterPro"/>
</dbReference>
<dbReference type="InterPro" id="IPR000551">
    <property type="entry name" value="MerR-type_HTH_dom"/>
</dbReference>
<evidence type="ECO:0000256" key="7">
    <source>
        <dbReference type="ARBA" id="ARBA00023125"/>
    </source>
</evidence>